<reference evidence="2" key="1">
    <citation type="submission" date="2014-11" db="EMBL/GenBank/DDBJ databases">
        <authorList>
            <person name="Amaro Gonzalez C."/>
        </authorList>
    </citation>
    <scope>NUCLEOTIDE SEQUENCE</scope>
</reference>
<dbReference type="EMBL" id="GBXM01050711">
    <property type="protein sequence ID" value="JAH57866.1"/>
    <property type="molecule type" value="Transcribed_RNA"/>
</dbReference>
<feature type="signal peptide" evidence="1">
    <location>
        <begin position="1"/>
        <end position="23"/>
    </location>
</feature>
<keyword evidence="1" id="KW-0732">Signal</keyword>
<protein>
    <recommendedName>
        <fullName evidence="3">Metallothionein</fullName>
    </recommendedName>
</protein>
<sequence>MCIFIRACMQMCVCVSVNVCVSGCICKYCECKSVFL</sequence>
<evidence type="ECO:0008006" key="3">
    <source>
        <dbReference type="Google" id="ProtNLM"/>
    </source>
</evidence>
<feature type="chain" id="PRO_5002432871" description="Metallothionein" evidence="1">
    <location>
        <begin position="24"/>
        <end position="36"/>
    </location>
</feature>
<name>A0A0E9TWD9_ANGAN</name>
<evidence type="ECO:0000256" key="1">
    <source>
        <dbReference type="SAM" id="SignalP"/>
    </source>
</evidence>
<organism evidence="2">
    <name type="scientific">Anguilla anguilla</name>
    <name type="common">European freshwater eel</name>
    <name type="synonym">Muraena anguilla</name>
    <dbReference type="NCBI Taxonomy" id="7936"/>
    <lineage>
        <taxon>Eukaryota</taxon>
        <taxon>Metazoa</taxon>
        <taxon>Chordata</taxon>
        <taxon>Craniata</taxon>
        <taxon>Vertebrata</taxon>
        <taxon>Euteleostomi</taxon>
        <taxon>Actinopterygii</taxon>
        <taxon>Neopterygii</taxon>
        <taxon>Teleostei</taxon>
        <taxon>Anguilliformes</taxon>
        <taxon>Anguillidae</taxon>
        <taxon>Anguilla</taxon>
    </lineage>
</organism>
<evidence type="ECO:0000313" key="2">
    <source>
        <dbReference type="EMBL" id="JAH57866.1"/>
    </source>
</evidence>
<dbReference type="AlphaFoldDB" id="A0A0E9TWD9"/>
<accession>A0A0E9TWD9</accession>
<reference evidence="2" key="2">
    <citation type="journal article" date="2015" name="Fish Shellfish Immunol.">
        <title>Early steps in the European eel (Anguilla anguilla)-Vibrio vulnificus interaction in the gills: Role of the RtxA13 toxin.</title>
        <authorList>
            <person name="Callol A."/>
            <person name="Pajuelo D."/>
            <person name="Ebbesson L."/>
            <person name="Teles M."/>
            <person name="MacKenzie S."/>
            <person name="Amaro C."/>
        </authorList>
    </citation>
    <scope>NUCLEOTIDE SEQUENCE</scope>
</reference>
<proteinExistence type="predicted"/>